<evidence type="ECO:0000313" key="2">
    <source>
        <dbReference type="Proteomes" id="UP000053558"/>
    </source>
</evidence>
<dbReference type="Proteomes" id="UP000053558">
    <property type="component" value="Unassembled WGS sequence"/>
</dbReference>
<dbReference type="EMBL" id="JH711573">
    <property type="protein sequence ID" value="EIW86802.1"/>
    <property type="molecule type" value="Genomic_DNA"/>
</dbReference>
<name>A0A5M3N5W0_CONPW</name>
<organism evidence="1 2">
    <name type="scientific">Coniophora puteana (strain RWD-64-598)</name>
    <name type="common">Brown rot fungus</name>
    <dbReference type="NCBI Taxonomy" id="741705"/>
    <lineage>
        <taxon>Eukaryota</taxon>
        <taxon>Fungi</taxon>
        <taxon>Dikarya</taxon>
        <taxon>Basidiomycota</taxon>
        <taxon>Agaricomycotina</taxon>
        <taxon>Agaricomycetes</taxon>
        <taxon>Agaricomycetidae</taxon>
        <taxon>Boletales</taxon>
        <taxon>Coniophorineae</taxon>
        <taxon>Coniophoraceae</taxon>
        <taxon>Coniophora</taxon>
    </lineage>
</organism>
<proteinExistence type="predicted"/>
<comment type="caution">
    <text evidence="1">The sequence shown here is derived from an EMBL/GenBank/DDBJ whole genome shotgun (WGS) entry which is preliminary data.</text>
</comment>
<dbReference type="GeneID" id="19202540"/>
<evidence type="ECO:0000313" key="1">
    <source>
        <dbReference type="EMBL" id="EIW86802.1"/>
    </source>
</evidence>
<dbReference type="AlphaFoldDB" id="A0A5M3N5W0"/>
<dbReference type="RefSeq" id="XP_007763490.1">
    <property type="nucleotide sequence ID" value="XM_007765300.1"/>
</dbReference>
<accession>A0A5M3N5W0</accession>
<dbReference type="KEGG" id="cput:CONPUDRAFT_148852"/>
<sequence length="147" mass="16971">MPSPSAAMEPVSEILDEILGSSNIEKRRQEDAAMTIQRAWRKKVAARSRSKLFDPDTRWKDAAIHAQMQVDRQGADRGRNDPKTRWKRAAFLAARLQDDNSMYEKDTPEHGIPAEEKILETQHWLELVDAYVDKLLLNAIRLDIYEI</sequence>
<protein>
    <submittedName>
        <fullName evidence="1">Uncharacterized protein</fullName>
    </submittedName>
</protein>
<keyword evidence="2" id="KW-1185">Reference proteome</keyword>
<reference evidence="2" key="1">
    <citation type="journal article" date="2012" name="Science">
        <title>The Paleozoic origin of enzymatic lignin decomposition reconstructed from 31 fungal genomes.</title>
        <authorList>
            <person name="Floudas D."/>
            <person name="Binder M."/>
            <person name="Riley R."/>
            <person name="Barry K."/>
            <person name="Blanchette R.A."/>
            <person name="Henrissat B."/>
            <person name="Martinez A.T."/>
            <person name="Otillar R."/>
            <person name="Spatafora J.W."/>
            <person name="Yadav J.S."/>
            <person name="Aerts A."/>
            <person name="Benoit I."/>
            <person name="Boyd A."/>
            <person name="Carlson A."/>
            <person name="Copeland A."/>
            <person name="Coutinho P.M."/>
            <person name="de Vries R.P."/>
            <person name="Ferreira P."/>
            <person name="Findley K."/>
            <person name="Foster B."/>
            <person name="Gaskell J."/>
            <person name="Glotzer D."/>
            <person name="Gorecki P."/>
            <person name="Heitman J."/>
            <person name="Hesse C."/>
            <person name="Hori C."/>
            <person name="Igarashi K."/>
            <person name="Jurgens J.A."/>
            <person name="Kallen N."/>
            <person name="Kersten P."/>
            <person name="Kohler A."/>
            <person name="Kuees U."/>
            <person name="Kumar T.K.A."/>
            <person name="Kuo A."/>
            <person name="LaButti K."/>
            <person name="Larrondo L.F."/>
            <person name="Lindquist E."/>
            <person name="Ling A."/>
            <person name="Lombard V."/>
            <person name="Lucas S."/>
            <person name="Lundell T."/>
            <person name="Martin R."/>
            <person name="McLaughlin D.J."/>
            <person name="Morgenstern I."/>
            <person name="Morin E."/>
            <person name="Murat C."/>
            <person name="Nagy L.G."/>
            <person name="Nolan M."/>
            <person name="Ohm R.A."/>
            <person name="Patyshakuliyeva A."/>
            <person name="Rokas A."/>
            <person name="Ruiz-Duenas F.J."/>
            <person name="Sabat G."/>
            <person name="Salamov A."/>
            <person name="Samejima M."/>
            <person name="Schmutz J."/>
            <person name="Slot J.C."/>
            <person name="St John F."/>
            <person name="Stenlid J."/>
            <person name="Sun H."/>
            <person name="Sun S."/>
            <person name="Syed K."/>
            <person name="Tsang A."/>
            <person name="Wiebenga A."/>
            <person name="Young D."/>
            <person name="Pisabarro A."/>
            <person name="Eastwood D.C."/>
            <person name="Martin F."/>
            <person name="Cullen D."/>
            <person name="Grigoriev I.V."/>
            <person name="Hibbett D.S."/>
        </authorList>
    </citation>
    <scope>NUCLEOTIDE SEQUENCE [LARGE SCALE GENOMIC DNA]</scope>
    <source>
        <strain evidence="2">RWD-64-598 SS2</strain>
    </source>
</reference>
<gene>
    <name evidence="1" type="ORF">CONPUDRAFT_148852</name>
</gene>
<dbReference type="OMA" id="ISIHARM"/>
<dbReference type="OrthoDB" id="7344096at2759"/>